<dbReference type="EMBL" id="JAJKFW010000062">
    <property type="protein sequence ID" value="MCC9645014.1"/>
    <property type="molecule type" value="Genomic_DNA"/>
</dbReference>
<accession>A0ABS8NN51</accession>
<sequence>MTLTASDFRAIDTETDLTDLTPLVEGTVYVSKSPVCTPPDGKVTLSFTIDDGSVSRQVRMRVYSHVSLETVMEMGEPVETLNSFNRVEVYGKTRQTDKSISWDVSTQVRPDDAAPAITFSESFYPLTNNLAFNSISCCVEKLIDGAEFAGDPEELESGEYLFARPADGDPPYIYSNPTLPADGLTQESEEEPFEVAGDYTKVTSEGTVTSLDEEDLVFVNQITSSCNAAARAETYTPDRYAIGTYVAFELVSLGGAASVFVDSVTSGPTYEVFEKECDTCEDPRGCTEFLDYAVPTGLATFTKPQFAQVIADVPEYQFNETIETWDSGALRYRRVTRDPVVLLSVTGPTGYDFASKTTSAPCFWNHSSSVVQYTLQMSVHTETETRYVFTEGGEEEVFINNETTNFSQTVNITTNISIGYNELDVVYLNSIVVDAVAVNGTPWSLDIKRGTATITSNHVVLQDCEYTAFNGHTL</sequence>
<evidence type="ECO:0000313" key="1">
    <source>
        <dbReference type="EMBL" id="MCC9645014.1"/>
    </source>
</evidence>
<evidence type="ECO:0000313" key="2">
    <source>
        <dbReference type="Proteomes" id="UP001430306"/>
    </source>
</evidence>
<dbReference type="Proteomes" id="UP001430306">
    <property type="component" value="Unassembled WGS sequence"/>
</dbReference>
<gene>
    <name evidence="1" type="ORF">LOC71_22280</name>
</gene>
<dbReference type="RefSeq" id="WP_230276669.1">
    <property type="nucleotide sequence ID" value="NZ_JAJKFW010000062.1"/>
</dbReference>
<proteinExistence type="predicted"/>
<protein>
    <submittedName>
        <fullName evidence="1">Uncharacterized protein</fullName>
    </submittedName>
</protein>
<reference evidence="1" key="1">
    <citation type="submission" date="2021-11" db="EMBL/GenBank/DDBJ databases">
        <title>Genome sequence.</title>
        <authorList>
            <person name="Sun Q."/>
        </authorList>
    </citation>
    <scope>NUCLEOTIDE SEQUENCE</scope>
    <source>
        <strain evidence="1">JC740</strain>
    </source>
</reference>
<name>A0ABS8NN51_9BACT</name>
<keyword evidence="2" id="KW-1185">Reference proteome</keyword>
<comment type="caution">
    <text evidence="1">The sequence shown here is derived from an EMBL/GenBank/DDBJ whole genome shotgun (WGS) entry which is preliminary data.</text>
</comment>
<organism evidence="1 2">
    <name type="scientific">Rhodopirellula halodulae</name>
    <dbReference type="NCBI Taxonomy" id="2894198"/>
    <lineage>
        <taxon>Bacteria</taxon>
        <taxon>Pseudomonadati</taxon>
        <taxon>Planctomycetota</taxon>
        <taxon>Planctomycetia</taxon>
        <taxon>Pirellulales</taxon>
        <taxon>Pirellulaceae</taxon>
        <taxon>Rhodopirellula</taxon>
    </lineage>
</organism>